<keyword evidence="6" id="KW-1185">Reference proteome</keyword>
<dbReference type="Gene3D" id="3.90.190.10">
    <property type="entry name" value="Protein tyrosine phosphatase superfamily"/>
    <property type="match status" value="1"/>
</dbReference>
<dbReference type="STRING" id="6184.A0A430QKK7"/>
<evidence type="ECO:0000256" key="1">
    <source>
        <dbReference type="ARBA" id="ARBA00022801"/>
    </source>
</evidence>
<accession>A0A430QKK7</accession>
<dbReference type="SUPFAM" id="SSF52799">
    <property type="entry name" value="(Phosphotyrosine protein) phosphatases II"/>
    <property type="match status" value="1"/>
</dbReference>
<dbReference type="PROSITE" id="PS50056">
    <property type="entry name" value="TYR_PHOSPHATASE_2"/>
    <property type="match status" value="1"/>
</dbReference>
<evidence type="ECO:0000259" key="4">
    <source>
        <dbReference type="PROSITE" id="PS50056"/>
    </source>
</evidence>
<name>A0A430QKK7_SCHBO</name>
<evidence type="ECO:0000256" key="2">
    <source>
        <dbReference type="ARBA" id="ARBA00022912"/>
    </source>
</evidence>
<protein>
    <submittedName>
        <fullName evidence="5">Small subunit ribosomal protein S22</fullName>
    </submittedName>
</protein>
<feature type="domain" description="Tyrosine-protein phosphatase" evidence="3">
    <location>
        <begin position="379"/>
        <end position="537"/>
    </location>
</feature>
<dbReference type="SMART" id="SM00195">
    <property type="entry name" value="DSPc"/>
    <property type="match status" value="1"/>
</dbReference>
<dbReference type="InterPro" id="IPR016130">
    <property type="entry name" value="Tyr_Pase_AS"/>
</dbReference>
<evidence type="ECO:0000259" key="3">
    <source>
        <dbReference type="PROSITE" id="PS50054"/>
    </source>
</evidence>
<dbReference type="Proteomes" id="UP000290809">
    <property type="component" value="Unassembled WGS sequence"/>
</dbReference>
<dbReference type="PROSITE" id="PS50054">
    <property type="entry name" value="TYR_PHOSPHATASE_DUAL"/>
    <property type="match status" value="1"/>
</dbReference>
<dbReference type="FunFam" id="3.90.190.10:FF:000157">
    <property type="entry name" value="Protein-tyrosine phosphatase"/>
    <property type="match status" value="1"/>
</dbReference>
<dbReference type="InterPro" id="IPR000387">
    <property type="entry name" value="Tyr_Pase_dom"/>
</dbReference>
<dbReference type="EMBL" id="QMKO01001598">
    <property type="protein sequence ID" value="RTG88233.1"/>
    <property type="molecule type" value="Genomic_DNA"/>
</dbReference>
<dbReference type="GO" id="GO:0004721">
    <property type="term" value="F:phosphoprotein phosphatase activity"/>
    <property type="evidence" value="ECO:0007669"/>
    <property type="project" value="UniProtKB-KW"/>
</dbReference>
<dbReference type="GO" id="GO:0005763">
    <property type="term" value="C:mitochondrial small ribosomal subunit"/>
    <property type="evidence" value="ECO:0007669"/>
    <property type="project" value="TreeGrafter"/>
</dbReference>
<dbReference type="PROSITE" id="PS00383">
    <property type="entry name" value="TYR_PHOSPHATASE_1"/>
    <property type="match status" value="1"/>
</dbReference>
<evidence type="ECO:0000313" key="6">
    <source>
        <dbReference type="Proteomes" id="UP000290809"/>
    </source>
</evidence>
<proteinExistence type="predicted"/>
<dbReference type="Pfam" id="PF10245">
    <property type="entry name" value="MRP-S22"/>
    <property type="match status" value="1"/>
</dbReference>
<keyword evidence="1" id="KW-0378">Hydrolase</keyword>
<dbReference type="AlphaFoldDB" id="A0A430QKK7"/>
<gene>
    <name evidence="5" type="ORF">DC041_0005568</name>
</gene>
<comment type="caution">
    <text evidence="5">The sequence shown here is derived from an EMBL/GenBank/DDBJ whole genome shotgun (WGS) entry which is preliminary data.</text>
</comment>
<keyword evidence="5" id="KW-0687">Ribonucleoprotein</keyword>
<evidence type="ECO:0000313" key="5">
    <source>
        <dbReference type="EMBL" id="RTG88233.1"/>
    </source>
</evidence>
<reference evidence="5 6" key="1">
    <citation type="journal article" date="2019" name="PLoS Pathog.">
        <title>Genome sequence of the bovine parasite Schistosoma bovis Tanzania.</title>
        <authorList>
            <person name="Oey H."/>
            <person name="Zakrzewski M."/>
            <person name="Gobert G."/>
            <person name="Gravermann K."/>
            <person name="Stoye J."/>
            <person name="Jones M."/>
            <person name="Mcmanus D."/>
            <person name="Krause L."/>
        </authorList>
    </citation>
    <scope>NUCLEOTIDE SEQUENCE [LARGE SCALE GENOMIC DNA]</scope>
    <source>
        <strain evidence="5 6">TAN1997</strain>
    </source>
</reference>
<dbReference type="PANTHER" id="PTHR13071:SF4">
    <property type="entry name" value="SMALL RIBOSOMAL SUBUNIT PROTEIN MS22"/>
    <property type="match status" value="1"/>
</dbReference>
<dbReference type="PANTHER" id="PTHR13071">
    <property type="entry name" value="MITOCHONDRIAL 28S RIBOSOMAL PROTEIN S22"/>
    <property type="match status" value="1"/>
</dbReference>
<dbReference type="InterPro" id="IPR020422">
    <property type="entry name" value="TYR_PHOSPHATASE_DUAL_dom"/>
</dbReference>
<dbReference type="InterPro" id="IPR029021">
    <property type="entry name" value="Prot-tyrosine_phosphatase-like"/>
</dbReference>
<dbReference type="Pfam" id="PF00782">
    <property type="entry name" value="DSPc"/>
    <property type="match status" value="1"/>
</dbReference>
<keyword evidence="5" id="KW-0689">Ribosomal protein</keyword>
<organism evidence="5 6">
    <name type="scientific">Schistosoma bovis</name>
    <name type="common">Blood fluke</name>
    <dbReference type="NCBI Taxonomy" id="6184"/>
    <lineage>
        <taxon>Eukaryota</taxon>
        <taxon>Metazoa</taxon>
        <taxon>Spiralia</taxon>
        <taxon>Lophotrochozoa</taxon>
        <taxon>Platyhelminthes</taxon>
        <taxon>Trematoda</taxon>
        <taxon>Digenea</taxon>
        <taxon>Strigeidida</taxon>
        <taxon>Schistosomatoidea</taxon>
        <taxon>Schistosomatidae</taxon>
        <taxon>Schistosoma</taxon>
    </lineage>
</organism>
<dbReference type="InterPro" id="IPR019374">
    <property type="entry name" value="Ribosomal_mS22"/>
</dbReference>
<keyword evidence="2" id="KW-0904">Protein phosphatase</keyword>
<feature type="domain" description="Tyrosine specific protein phosphatases" evidence="4">
    <location>
        <begin position="457"/>
        <end position="519"/>
    </location>
</feature>
<sequence length="539" mass="61906">MYKVVKPFQAAGFYCPNLTTKYSQSSYCLQELFANPQIHNLLRLITCIDSNTVHQRRYRRAGKESIKLLNDAELNIVKKYTAAFTEQKLQMPPVLNPRTSVNSQIISRDSGLQGIIPGNIKLVFTDTTLKRDRKNRLIVVRESNGNLRHADLSERDRINQVYFPLSGRKLFIPMMFEDEQLDALLDQGSFLYILDRTCVQFEPDDPHFSRICHRVYERVNHLAWTPFEKTAESITNGLTNPLLLLRHTRYYGPLALYMIAQLGSPGPLVYETLAHQHYNRLGWVLRLVCLLRPSSPFAVHTKSNVDLIPPPIQTVLDYTKDLSQQNMSPSEISKLLDYVELNTYFHSYFAMVLQLMNEVGFYVSTAYGLFLNYCCGRPWYSRVSPSLIVGALPLKKSWDKWQADENITHIVSMLEPFEVKSFVIGEKDAVNQGIKYLSLPVRDFVGVPTFEQIDAGITFINSCVQSNGCVYIHCKAGRTRSAFLLTCYFMYTESLSVDEAIGRVKSFRKHIVFRSMHKIGLENYFKFLNDSKKSENVTS</sequence>
<dbReference type="InterPro" id="IPR000340">
    <property type="entry name" value="Dual-sp_phosphatase_cat-dom"/>
</dbReference>
<dbReference type="GO" id="GO:0003735">
    <property type="term" value="F:structural constituent of ribosome"/>
    <property type="evidence" value="ECO:0007669"/>
    <property type="project" value="TreeGrafter"/>
</dbReference>